<feature type="transmembrane region" description="Helical" evidence="2">
    <location>
        <begin position="144"/>
        <end position="164"/>
    </location>
</feature>
<evidence type="ECO:0000313" key="5">
    <source>
        <dbReference type="Proteomes" id="UP000267535"/>
    </source>
</evidence>
<sequence>MFALLPLFLTLFITEILVMLTLDQLTISSSFFWLVAFIDASVVAIAATIAIRFLLYKKAIYPDNRLTREALFFQSALIVFGIEAMLMLILSLSGANSDSSLMVFFNALLLALLSSALIHYYLLIPPGNRVATFYKPDKSRIASTVISSYLFGLCLFIFFLLNIYQQQAQSHIEQVIEREQQQLVQIRNNMQRQMAQASLDVKILAMQQNLQQVLAKDSSALYEATQDYLNLALIKRDYDQIRYIDNRGNEKIRIDQQYNGPFALAPQHLQNKASRYYFQASQQLQKGEIFISPMDLNIEHGKIELPYKPIVRAVTPVFTHDGQRQGMLIINLNASSLLDNLRQANSTISGEVMLLNEQGYWLYGQSFKSAWAFMFPQFKDRNLQNLNSDAWDNISSNRIGVFESSEGFYIFDTINTGAQLEQTAGSNNHWPSWKLVILLTKKDVSAELNEISQLLFFFFFIVLSVTGTGTYMYYRVQLKLIDDQVQIHHLAHHDSLTGLCNRRLFIEMLELELAHAKRDKLPIAVMYLDLDRFKPINDEFGHDAGDFILREVANRLRKLLRESDTLCRMGGDEFATLLPSPGNKEQLEKVALRILSSLERPFIYKNNQLSVGISIGIAQHYPGQPLESLLHEADQAMYQSKQAGRNGYSFA</sequence>
<dbReference type="InterPro" id="IPR029151">
    <property type="entry name" value="Sensor-like_sf"/>
</dbReference>
<dbReference type="SMART" id="SM00267">
    <property type="entry name" value="GGDEF"/>
    <property type="match status" value="1"/>
</dbReference>
<dbReference type="GO" id="GO:0003824">
    <property type="term" value="F:catalytic activity"/>
    <property type="evidence" value="ECO:0007669"/>
    <property type="project" value="UniProtKB-ARBA"/>
</dbReference>
<dbReference type="RefSeq" id="WP_124925017.1">
    <property type="nucleotide sequence ID" value="NZ_BMOH01000003.1"/>
</dbReference>
<protein>
    <submittedName>
        <fullName evidence="4">GGDEF domain-containing protein</fullName>
    </submittedName>
</protein>
<dbReference type="AlphaFoldDB" id="A0A3P1SV50"/>
<evidence type="ECO:0000313" key="4">
    <source>
        <dbReference type="EMBL" id="RRD00436.1"/>
    </source>
</evidence>
<dbReference type="InterPro" id="IPR029787">
    <property type="entry name" value="Nucleotide_cyclase"/>
</dbReference>
<evidence type="ECO:0000256" key="2">
    <source>
        <dbReference type="SAM" id="Phobius"/>
    </source>
</evidence>
<accession>A0A3P1SV50</accession>
<gene>
    <name evidence="4" type="ORF">EHS89_04915</name>
</gene>
<feature type="transmembrane region" description="Helical" evidence="2">
    <location>
        <begin position="76"/>
        <end position="95"/>
    </location>
</feature>
<keyword evidence="2" id="KW-1133">Transmembrane helix</keyword>
<feature type="transmembrane region" description="Helical" evidence="2">
    <location>
        <begin position="454"/>
        <end position="474"/>
    </location>
</feature>
<feature type="transmembrane region" description="Helical" evidence="2">
    <location>
        <begin position="101"/>
        <end position="123"/>
    </location>
</feature>
<feature type="domain" description="GGDEF" evidence="3">
    <location>
        <begin position="521"/>
        <end position="651"/>
    </location>
</feature>
<dbReference type="Pfam" id="PF00990">
    <property type="entry name" value="GGDEF"/>
    <property type="match status" value="1"/>
</dbReference>
<dbReference type="PANTHER" id="PTHR46663">
    <property type="entry name" value="DIGUANYLATE CYCLASE DGCT-RELATED"/>
    <property type="match status" value="1"/>
</dbReference>
<dbReference type="Pfam" id="PF21623">
    <property type="entry name" value="HK_sensor_dom_bact"/>
    <property type="match status" value="1"/>
</dbReference>
<reference evidence="4 5" key="1">
    <citation type="submission" date="2018-11" db="EMBL/GenBank/DDBJ databases">
        <title>The draft genome sequence of Amphritea balenae JAMM 1525T.</title>
        <authorList>
            <person name="Fang Z."/>
            <person name="Zhang Y."/>
            <person name="Han X."/>
        </authorList>
    </citation>
    <scope>NUCLEOTIDE SEQUENCE [LARGE SCALE GENOMIC DNA]</scope>
    <source>
        <strain evidence="4 5">JAMM 1525</strain>
    </source>
</reference>
<dbReference type="Gene3D" id="3.30.70.270">
    <property type="match status" value="1"/>
</dbReference>
<dbReference type="Proteomes" id="UP000267535">
    <property type="component" value="Unassembled WGS sequence"/>
</dbReference>
<name>A0A3P1SV50_9GAMM</name>
<dbReference type="InterPro" id="IPR052163">
    <property type="entry name" value="DGC-Regulatory_Protein"/>
</dbReference>
<dbReference type="Gene3D" id="3.30.450.20">
    <property type="entry name" value="PAS domain"/>
    <property type="match status" value="2"/>
</dbReference>
<dbReference type="SUPFAM" id="SSF103190">
    <property type="entry name" value="Sensory domain-like"/>
    <property type="match status" value="2"/>
</dbReference>
<comment type="cofactor">
    <cofactor evidence="1">
        <name>Mg(2+)</name>
        <dbReference type="ChEBI" id="CHEBI:18420"/>
    </cofactor>
</comment>
<dbReference type="InterPro" id="IPR043128">
    <property type="entry name" value="Rev_trsase/Diguanyl_cyclase"/>
</dbReference>
<dbReference type="SUPFAM" id="SSF55073">
    <property type="entry name" value="Nucleotide cyclase"/>
    <property type="match status" value="1"/>
</dbReference>
<dbReference type="FunFam" id="3.30.70.270:FF:000001">
    <property type="entry name" value="Diguanylate cyclase domain protein"/>
    <property type="match status" value="1"/>
</dbReference>
<keyword evidence="2" id="KW-0472">Membrane</keyword>
<dbReference type="CDD" id="cd01949">
    <property type="entry name" value="GGDEF"/>
    <property type="match status" value="1"/>
</dbReference>
<dbReference type="NCBIfam" id="TIGR00254">
    <property type="entry name" value="GGDEF"/>
    <property type="match status" value="1"/>
</dbReference>
<dbReference type="InterPro" id="IPR000160">
    <property type="entry name" value="GGDEF_dom"/>
</dbReference>
<keyword evidence="5" id="KW-1185">Reference proteome</keyword>
<comment type="caution">
    <text evidence="4">The sequence shown here is derived from an EMBL/GenBank/DDBJ whole genome shotgun (WGS) entry which is preliminary data.</text>
</comment>
<organism evidence="4 5">
    <name type="scientific">Amphritea balenae</name>
    <dbReference type="NCBI Taxonomy" id="452629"/>
    <lineage>
        <taxon>Bacteria</taxon>
        <taxon>Pseudomonadati</taxon>
        <taxon>Pseudomonadota</taxon>
        <taxon>Gammaproteobacteria</taxon>
        <taxon>Oceanospirillales</taxon>
        <taxon>Oceanospirillaceae</taxon>
        <taxon>Amphritea</taxon>
    </lineage>
</organism>
<dbReference type="OrthoDB" id="9812260at2"/>
<dbReference type="InterPro" id="IPR048760">
    <property type="entry name" value="VP0354-like_sensor_dom"/>
</dbReference>
<dbReference type="PANTHER" id="PTHR46663:SF3">
    <property type="entry name" value="SLL0267 PROTEIN"/>
    <property type="match status" value="1"/>
</dbReference>
<proteinExistence type="predicted"/>
<keyword evidence="2" id="KW-0812">Transmembrane</keyword>
<dbReference type="PROSITE" id="PS50887">
    <property type="entry name" value="GGDEF"/>
    <property type="match status" value="1"/>
</dbReference>
<feature type="transmembrane region" description="Helical" evidence="2">
    <location>
        <begin position="31"/>
        <end position="55"/>
    </location>
</feature>
<evidence type="ECO:0000256" key="1">
    <source>
        <dbReference type="ARBA" id="ARBA00001946"/>
    </source>
</evidence>
<dbReference type="EMBL" id="RQXV01000002">
    <property type="protein sequence ID" value="RRD00436.1"/>
    <property type="molecule type" value="Genomic_DNA"/>
</dbReference>
<evidence type="ECO:0000259" key="3">
    <source>
        <dbReference type="PROSITE" id="PS50887"/>
    </source>
</evidence>